<proteinExistence type="inferred from homology"/>
<dbReference type="CDD" id="cd00577">
    <property type="entry name" value="PCNA"/>
    <property type="match status" value="1"/>
</dbReference>
<comment type="similarity">
    <text evidence="2">Belongs to the rad1 family.</text>
</comment>
<keyword evidence="5" id="KW-0539">Nucleus</keyword>
<sequence>MTTPLLVGELMSVRTLNNLLRAMNTKNVATCHILDEGLTFTVMEGRHVKIVAYLKRNLFDTYRIQASEPIQPFGVAIGTMLDCLGILMPAPGESVDACKIRYVEQGQPVEFTREDPDHEVRISLLTLEPELDDENFTSTGNERLRAIMRSSALNDALGDLDKSCDRITFKFSPESPQFYLKGESDQGMYEIEYPGTSETFISFQCQGDVIHCYHYPHFMHCRRALEQSDEVSIRVSENGVLSLLFRLQSSNRPSFVEFTIVPYSQPDQDDDDEEHAEQSPTTPRRPPFPASFSSSFAGSQYFDAIDGTVHFDGYELLSDIHRFIHFDHTTKVLVITTHDLISSPESFWMDMATRYPTTRFTFLVDMLKPIQQLHNIRLHTGSLKDLHDTFDLIHFQRPLAMSELEEIIALSKPGACVQTVQFQIKVQNGELIPSRPFTPHIHHRLHLIRGSTRWYKLAEARRRDPEGYQQLMRLMKQMFEKLDQEDASRLGRDMAGQHVVEFGQCVMLLEQLS</sequence>
<accession>A0A077WN64</accession>
<dbReference type="PRINTS" id="PR01245">
    <property type="entry name" value="RAD1REC1"/>
</dbReference>
<dbReference type="InterPro" id="IPR046938">
    <property type="entry name" value="DNA_clamp_sf"/>
</dbReference>
<keyword evidence="4" id="KW-0234">DNA repair</keyword>
<evidence type="ECO:0000256" key="6">
    <source>
        <dbReference type="SAM" id="MobiDB-lite"/>
    </source>
</evidence>
<feature type="region of interest" description="Disordered" evidence="6">
    <location>
        <begin position="263"/>
        <end position="289"/>
    </location>
</feature>
<evidence type="ECO:0000256" key="5">
    <source>
        <dbReference type="ARBA" id="ARBA00023242"/>
    </source>
</evidence>
<dbReference type="AlphaFoldDB" id="A0A077WN64"/>
<dbReference type="PANTHER" id="PTHR10870:SF0">
    <property type="entry name" value="CELL CYCLE CHECKPOINT PROTEIN RAD1"/>
    <property type="match status" value="1"/>
</dbReference>
<protein>
    <submittedName>
        <fullName evidence="7">Uncharacterized protein</fullName>
    </submittedName>
</protein>
<dbReference type="GO" id="GO:0030896">
    <property type="term" value="C:checkpoint clamp complex"/>
    <property type="evidence" value="ECO:0007669"/>
    <property type="project" value="TreeGrafter"/>
</dbReference>
<dbReference type="GO" id="GO:0000077">
    <property type="term" value="P:DNA damage checkpoint signaling"/>
    <property type="evidence" value="ECO:0007669"/>
    <property type="project" value="InterPro"/>
</dbReference>
<evidence type="ECO:0000313" key="7">
    <source>
        <dbReference type="EMBL" id="CDS09051.1"/>
    </source>
</evidence>
<evidence type="ECO:0000256" key="1">
    <source>
        <dbReference type="ARBA" id="ARBA00004123"/>
    </source>
</evidence>
<dbReference type="OrthoDB" id="337581at2759"/>
<evidence type="ECO:0000256" key="4">
    <source>
        <dbReference type="ARBA" id="ARBA00023204"/>
    </source>
</evidence>
<keyword evidence="3" id="KW-0227">DNA damage</keyword>
<evidence type="ECO:0000256" key="3">
    <source>
        <dbReference type="ARBA" id="ARBA00022763"/>
    </source>
</evidence>
<dbReference type="InterPro" id="IPR003021">
    <property type="entry name" value="Rad1_Rec1_Rad17"/>
</dbReference>
<name>A0A077WN64_9FUNG</name>
<evidence type="ECO:0000256" key="2">
    <source>
        <dbReference type="ARBA" id="ARBA00010991"/>
    </source>
</evidence>
<gene>
    <name evidence="7" type="ORF">LRAMOSA10411</name>
</gene>
<dbReference type="Gene3D" id="3.70.10.10">
    <property type="match status" value="1"/>
</dbReference>
<comment type="subcellular location">
    <subcellularLocation>
        <location evidence="1">Nucleus</location>
    </subcellularLocation>
</comment>
<organism evidence="7">
    <name type="scientific">Lichtheimia ramosa</name>
    <dbReference type="NCBI Taxonomy" id="688394"/>
    <lineage>
        <taxon>Eukaryota</taxon>
        <taxon>Fungi</taxon>
        <taxon>Fungi incertae sedis</taxon>
        <taxon>Mucoromycota</taxon>
        <taxon>Mucoromycotina</taxon>
        <taxon>Mucoromycetes</taxon>
        <taxon>Mucorales</taxon>
        <taxon>Lichtheimiaceae</taxon>
        <taxon>Lichtheimia</taxon>
    </lineage>
</organism>
<dbReference type="PANTHER" id="PTHR10870">
    <property type="entry name" value="CELL CYCLE CHECKPOINT PROTEIN RAD1"/>
    <property type="match status" value="1"/>
</dbReference>
<dbReference type="EMBL" id="LK023329">
    <property type="protein sequence ID" value="CDS09051.1"/>
    <property type="molecule type" value="Genomic_DNA"/>
</dbReference>
<dbReference type="SUPFAM" id="SSF55979">
    <property type="entry name" value="DNA clamp"/>
    <property type="match status" value="1"/>
</dbReference>
<reference evidence="7" key="1">
    <citation type="journal article" date="2014" name="Genome Announc.">
        <title>De novo whole-genome sequence and genome annotation of Lichtheimia ramosa.</title>
        <authorList>
            <person name="Linde J."/>
            <person name="Schwartze V."/>
            <person name="Binder U."/>
            <person name="Lass-Florl C."/>
            <person name="Voigt K."/>
            <person name="Horn F."/>
        </authorList>
    </citation>
    <scope>NUCLEOTIDE SEQUENCE</scope>
    <source>
        <strain evidence="7">JMRC FSU:6197</strain>
    </source>
</reference>
<dbReference type="GO" id="GO:0006281">
    <property type="term" value="P:DNA repair"/>
    <property type="evidence" value="ECO:0007669"/>
    <property type="project" value="UniProtKB-KW"/>
</dbReference>
<dbReference type="Pfam" id="PF02144">
    <property type="entry name" value="Rad1"/>
    <property type="match status" value="1"/>
</dbReference>